<comment type="caution">
    <text evidence="10">The sequence shown here is derived from an EMBL/GenBank/DDBJ whole genome shotgun (WGS) entry which is preliminary data.</text>
</comment>
<organism evidence="10 11">
    <name type="scientific">Cristinia sonorae</name>
    <dbReference type="NCBI Taxonomy" id="1940300"/>
    <lineage>
        <taxon>Eukaryota</taxon>
        <taxon>Fungi</taxon>
        <taxon>Dikarya</taxon>
        <taxon>Basidiomycota</taxon>
        <taxon>Agaricomycotina</taxon>
        <taxon>Agaricomycetes</taxon>
        <taxon>Agaricomycetidae</taxon>
        <taxon>Agaricales</taxon>
        <taxon>Pleurotineae</taxon>
        <taxon>Stephanosporaceae</taxon>
        <taxon>Cristinia</taxon>
    </lineage>
</organism>
<dbReference type="PANTHER" id="PTHR10758">
    <property type="entry name" value="26S PROTEASOME NON-ATPASE REGULATORY SUBUNIT 3/COP9 SIGNALOSOME COMPLEX SUBUNIT 3"/>
    <property type="match status" value="1"/>
</dbReference>
<comment type="subcellular location">
    <subcellularLocation>
        <location evidence="2">Cytoplasm</location>
    </subcellularLocation>
    <subcellularLocation>
        <location evidence="1">Nucleus</location>
    </subcellularLocation>
</comment>
<accession>A0A8K0XJV6</accession>
<dbReference type="EMBL" id="JAEVFJ010000068">
    <property type="protein sequence ID" value="KAH8076002.1"/>
    <property type="molecule type" value="Genomic_DNA"/>
</dbReference>
<dbReference type="InterPro" id="IPR055089">
    <property type="entry name" value="COP9_N"/>
</dbReference>
<keyword evidence="5" id="KW-0963">Cytoplasm</keyword>
<dbReference type="GO" id="GO:0008180">
    <property type="term" value="C:COP9 signalosome"/>
    <property type="evidence" value="ECO:0007669"/>
    <property type="project" value="UniProtKB-KW"/>
</dbReference>
<dbReference type="Pfam" id="PF22788">
    <property type="entry name" value="COP9_hel_rpt"/>
    <property type="match status" value="1"/>
</dbReference>
<dbReference type="Proteomes" id="UP000813824">
    <property type="component" value="Unassembled WGS sequence"/>
</dbReference>
<dbReference type="InterPro" id="IPR050756">
    <property type="entry name" value="CSN3"/>
</dbReference>
<evidence type="ECO:0000256" key="1">
    <source>
        <dbReference type="ARBA" id="ARBA00004123"/>
    </source>
</evidence>
<proteinExistence type="inferred from homology"/>
<keyword evidence="6" id="KW-0736">Signalosome</keyword>
<gene>
    <name evidence="10" type="ORF">BXZ70DRAFT_963485</name>
</gene>
<evidence type="ECO:0000259" key="9">
    <source>
        <dbReference type="Pfam" id="PF22788"/>
    </source>
</evidence>
<evidence type="ECO:0000313" key="10">
    <source>
        <dbReference type="EMBL" id="KAH8076002.1"/>
    </source>
</evidence>
<dbReference type="PANTHER" id="PTHR10758:SF1">
    <property type="entry name" value="COP9 SIGNALOSOME COMPLEX SUBUNIT 3"/>
    <property type="match status" value="1"/>
</dbReference>
<comment type="similarity">
    <text evidence="3">Belongs to the CSN3 family.</text>
</comment>
<sequence length="452" mass="50371">MSFAANVAAGNVPPQNRHDVTLDQIVQEITTTDDAKVLNDKLRHLSPRESRDTILSGALTGGQDPLSVLDPERNTIGCLYILAARLHATPAQAPSMRVVEEFCSRFTPEHARLAPERVTQLTKGIIRLAESYGKQKHALGALRDLVTRYPPDLSYLTTVHTQFISHCVATRHFSIALPVLSVPIVNIDTNLSELTYNDNLIYHYAGGIALGALKMWREAEEFFEICVSAPAQVPAAIQMEALKKLTLVQLILYGKTTSLPKYTNQALGRLFRQTPYFRLADMYPRPQPDLQAFVVKETEVFNRDQNSGLVQQVLDCAPRWLIRKATQTYLTLGMSDIAKETGNPNVNENRSIVLSMIDNGEINGTLSEDDTVTFSETTTNITKNDIDKALKNAQEQSSLLLRLERELYASREYLVKVLKHKDDGNWAQDDDSVMGMPHLGGSNAWADDSMFG</sequence>
<keyword evidence="7" id="KW-0539">Nucleus</keyword>
<name>A0A8K0XJV6_9AGAR</name>
<dbReference type="InterPro" id="IPR000717">
    <property type="entry name" value="PCI_dom"/>
</dbReference>
<evidence type="ECO:0000313" key="11">
    <source>
        <dbReference type="Proteomes" id="UP000813824"/>
    </source>
</evidence>
<evidence type="ECO:0000259" key="8">
    <source>
        <dbReference type="Pfam" id="PF01399"/>
    </source>
</evidence>
<feature type="domain" description="COP9 signalosome complex subunit 3 N-terminal helical repeats" evidence="9">
    <location>
        <begin position="65"/>
        <end position="265"/>
    </location>
</feature>
<evidence type="ECO:0000256" key="6">
    <source>
        <dbReference type="ARBA" id="ARBA00022790"/>
    </source>
</evidence>
<dbReference type="AlphaFoldDB" id="A0A8K0XJV6"/>
<dbReference type="GO" id="GO:0006511">
    <property type="term" value="P:ubiquitin-dependent protein catabolic process"/>
    <property type="evidence" value="ECO:0007669"/>
    <property type="project" value="TreeGrafter"/>
</dbReference>
<evidence type="ECO:0000256" key="5">
    <source>
        <dbReference type="ARBA" id="ARBA00022490"/>
    </source>
</evidence>
<dbReference type="GO" id="GO:0005737">
    <property type="term" value="C:cytoplasm"/>
    <property type="evidence" value="ECO:0007669"/>
    <property type="project" value="UniProtKB-SubCell"/>
</dbReference>
<protein>
    <recommendedName>
        <fullName evidence="4">COP9 signalosome complex subunit 3</fullName>
    </recommendedName>
</protein>
<dbReference type="OrthoDB" id="29061at2759"/>
<keyword evidence="11" id="KW-1185">Reference proteome</keyword>
<dbReference type="Pfam" id="PF01399">
    <property type="entry name" value="PCI"/>
    <property type="match status" value="1"/>
</dbReference>
<evidence type="ECO:0000256" key="4">
    <source>
        <dbReference type="ARBA" id="ARBA00014878"/>
    </source>
</evidence>
<evidence type="ECO:0000256" key="2">
    <source>
        <dbReference type="ARBA" id="ARBA00004496"/>
    </source>
</evidence>
<reference evidence="10" key="1">
    <citation type="journal article" date="2021" name="New Phytol.">
        <title>Evolutionary innovations through gain and loss of genes in the ectomycorrhizal Boletales.</title>
        <authorList>
            <person name="Wu G."/>
            <person name="Miyauchi S."/>
            <person name="Morin E."/>
            <person name="Kuo A."/>
            <person name="Drula E."/>
            <person name="Varga T."/>
            <person name="Kohler A."/>
            <person name="Feng B."/>
            <person name="Cao Y."/>
            <person name="Lipzen A."/>
            <person name="Daum C."/>
            <person name="Hundley H."/>
            <person name="Pangilinan J."/>
            <person name="Johnson J."/>
            <person name="Barry K."/>
            <person name="LaButti K."/>
            <person name="Ng V."/>
            <person name="Ahrendt S."/>
            <person name="Min B."/>
            <person name="Choi I.G."/>
            <person name="Park H."/>
            <person name="Plett J.M."/>
            <person name="Magnuson J."/>
            <person name="Spatafora J.W."/>
            <person name="Nagy L.G."/>
            <person name="Henrissat B."/>
            <person name="Grigoriev I.V."/>
            <person name="Yang Z.L."/>
            <person name="Xu J."/>
            <person name="Martin F.M."/>
        </authorList>
    </citation>
    <scope>NUCLEOTIDE SEQUENCE</scope>
    <source>
        <strain evidence="10">KKN 215</strain>
    </source>
</reference>
<feature type="domain" description="PCI" evidence="8">
    <location>
        <begin position="298"/>
        <end position="374"/>
    </location>
</feature>
<evidence type="ECO:0000256" key="7">
    <source>
        <dbReference type="ARBA" id="ARBA00023242"/>
    </source>
</evidence>
<evidence type="ECO:0000256" key="3">
    <source>
        <dbReference type="ARBA" id="ARBA00007084"/>
    </source>
</evidence>